<proteinExistence type="inferred from homology"/>
<dbReference type="Proteomes" id="UP000326396">
    <property type="component" value="Linkage Group LG4"/>
</dbReference>
<gene>
    <name evidence="3" type="ORF">E3N88_28486</name>
</gene>
<dbReference type="PRINTS" id="PR00080">
    <property type="entry name" value="SDRFAMILY"/>
</dbReference>
<dbReference type="OrthoDB" id="294295at2759"/>
<evidence type="ECO:0000256" key="1">
    <source>
        <dbReference type="ARBA" id="ARBA00006484"/>
    </source>
</evidence>
<keyword evidence="4" id="KW-1185">Reference proteome</keyword>
<dbReference type="PANTHER" id="PTHR43180">
    <property type="entry name" value="3-OXOACYL-(ACYL-CARRIER-PROTEIN) REDUCTASE (AFU_ORTHOLOGUE AFUA_6G11210)"/>
    <property type="match status" value="1"/>
</dbReference>
<keyword evidence="2" id="KW-0560">Oxidoreductase</keyword>
<dbReference type="FunFam" id="3.40.50.720:FF:000084">
    <property type="entry name" value="Short-chain dehydrogenase reductase"/>
    <property type="match status" value="1"/>
</dbReference>
<dbReference type="Pfam" id="PF13561">
    <property type="entry name" value="adh_short_C2"/>
    <property type="match status" value="1"/>
</dbReference>
<evidence type="ECO:0000256" key="2">
    <source>
        <dbReference type="ARBA" id="ARBA00023002"/>
    </source>
</evidence>
<organism evidence="3 4">
    <name type="scientific">Mikania micrantha</name>
    <name type="common">bitter vine</name>
    <dbReference type="NCBI Taxonomy" id="192012"/>
    <lineage>
        <taxon>Eukaryota</taxon>
        <taxon>Viridiplantae</taxon>
        <taxon>Streptophyta</taxon>
        <taxon>Embryophyta</taxon>
        <taxon>Tracheophyta</taxon>
        <taxon>Spermatophyta</taxon>
        <taxon>Magnoliopsida</taxon>
        <taxon>eudicotyledons</taxon>
        <taxon>Gunneridae</taxon>
        <taxon>Pentapetalae</taxon>
        <taxon>asterids</taxon>
        <taxon>campanulids</taxon>
        <taxon>Asterales</taxon>
        <taxon>Asteraceae</taxon>
        <taxon>Asteroideae</taxon>
        <taxon>Heliantheae alliance</taxon>
        <taxon>Eupatorieae</taxon>
        <taxon>Mikania</taxon>
    </lineage>
</organism>
<dbReference type="PANTHER" id="PTHR43180:SF30">
    <property type="entry name" value="MOMILACTONE A SYNTHASE"/>
    <property type="match status" value="1"/>
</dbReference>
<dbReference type="SUPFAM" id="SSF51735">
    <property type="entry name" value="NAD(P)-binding Rossmann-fold domains"/>
    <property type="match status" value="1"/>
</dbReference>
<dbReference type="GO" id="GO:0016616">
    <property type="term" value="F:oxidoreductase activity, acting on the CH-OH group of donors, NAD or NADP as acceptor"/>
    <property type="evidence" value="ECO:0007669"/>
    <property type="project" value="UniProtKB-ARBA"/>
</dbReference>
<evidence type="ECO:0000313" key="3">
    <source>
        <dbReference type="EMBL" id="KAD4179895.1"/>
    </source>
</evidence>
<protein>
    <submittedName>
        <fullName evidence="3">Uncharacterized protein</fullName>
    </submittedName>
</protein>
<dbReference type="AlphaFoldDB" id="A0A5N6N2G4"/>
<name>A0A5N6N2G4_9ASTR</name>
<comment type="similarity">
    <text evidence="1">Belongs to the short-chain dehydrogenases/reductases (SDR) family.</text>
</comment>
<dbReference type="InterPro" id="IPR036291">
    <property type="entry name" value="NAD(P)-bd_dom_sf"/>
</dbReference>
<dbReference type="PRINTS" id="PR00081">
    <property type="entry name" value="GDHRDH"/>
</dbReference>
<evidence type="ECO:0000313" key="4">
    <source>
        <dbReference type="Proteomes" id="UP000326396"/>
    </source>
</evidence>
<dbReference type="Gene3D" id="3.40.50.720">
    <property type="entry name" value="NAD(P)-binding Rossmann-like Domain"/>
    <property type="match status" value="1"/>
</dbReference>
<comment type="caution">
    <text evidence="3">The sequence shown here is derived from an EMBL/GenBank/DDBJ whole genome shotgun (WGS) entry which is preliminary data.</text>
</comment>
<dbReference type="EMBL" id="SZYD01000014">
    <property type="protein sequence ID" value="KAD4179895.1"/>
    <property type="molecule type" value="Genomic_DNA"/>
</dbReference>
<accession>A0A5N6N2G4</accession>
<reference evidence="3 4" key="1">
    <citation type="submission" date="2019-05" db="EMBL/GenBank/DDBJ databases">
        <title>Mikania micrantha, genome provides insights into the molecular mechanism of rapid growth.</title>
        <authorList>
            <person name="Liu B."/>
        </authorList>
    </citation>
    <scope>NUCLEOTIDE SEQUENCE [LARGE SCALE GENOMIC DNA]</scope>
    <source>
        <strain evidence="3">NLD-2019</strain>
        <tissue evidence="3">Leaf</tissue>
    </source>
</reference>
<dbReference type="InterPro" id="IPR002347">
    <property type="entry name" value="SDR_fam"/>
</dbReference>
<sequence length="349" mass="37256">MATSMNVMHVSEAGTPPRLASCPVRFCIERGGKDVVLSCRKSYVTNHIRTNFITRQEKLRSTVTRVRNHRSISNSLKNDLNLEYEATPRLAGKVAIITGAAQGIGKTTAKLFAKHGAKVIIADIQDDLGQSVCEEIGLETASYVHCDVTQEAHVENVVNFATTKYGKLDIMINNAAVLGEAKLSILENEKSDFDRVISVNLAGVFLGIKHAARAMIPAGCGSIISIGSVSSSIGGVSPHAYTSSKHAIVGLTKNVAAELGKHGIRVNCVSPYLVPPSVPAEISELHPHIFVNIYSNIKGVALKEEDVAQATLFFASDESKYISGHNLAVDGGFTTINPGFGLFAPTKSS</sequence>